<gene>
    <name evidence="1" type="ORF">2050HW_00140</name>
</gene>
<dbReference type="EMBL" id="MF285618">
    <property type="protein sequence ID" value="ATA65475.1"/>
    <property type="molecule type" value="Genomic_DNA"/>
</dbReference>
<reference evidence="2" key="1">
    <citation type="submission" date="2017-06" db="EMBL/GenBank/DDBJ databases">
        <authorList>
            <person name="Zhao X."/>
        </authorList>
    </citation>
    <scope>NUCLEOTIDE SEQUENCE [LARGE SCALE GENOMIC DNA]</scope>
</reference>
<dbReference type="Proteomes" id="UP000223363">
    <property type="component" value="Segment"/>
</dbReference>
<sequence>MKLMKSSFSGLVAQARAEFNCLNDNKDREDYLHLLEGKLSRFTWSHFGEKEFTNPKNKIRARRIAYLSKVFLYELVLLAIKKDPNRIALVTYSRHIRRDANAAWVRYEAAINTNQGSWWQQIKFYFDARKFNSL</sequence>
<protein>
    <submittedName>
        <fullName evidence="1">Uncharacterized protein</fullName>
    </submittedName>
</protein>
<evidence type="ECO:0000313" key="1">
    <source>
        <dbReference type="EMBL" id="ATA65475.1"/>
    </source>
</evidence>
<name>A0A289Z7D9_9CAUD</name>
<evidence type="ECO:0000313" key="2">
    <source>
        <dbReference type="Proteomes" id="UP000223363"/>
    </source>
</evidence>
<accession>A0A289Z7D9</accession>
<keyword evidence="2" id="KW-1185">Reference proteome</keyword>
<organism evidence="1 2">
    <name type="scientific">Serratia phage vB_SmaM_ 2050HW</name>
    <dbReference type="NCBI Taxonomy" id="2024252"/>
    <lineage>
        <taxon>Viruses</taxon>
        <taxon>Duplodnaviria</taxon>
        <taxon>Heunggongvirae</taxon>
        <taxon>Uroviricota</taxon>
        <taxon>Caudoviricetes</taxon>
        <taxon>Chimalliviridae</taxon>
        <taxon>Moabitevirus</taxon>
        <taxon>Moabitevirus mv2050HW</taxon>
    </lineage>
</organism>
<proteinExistence type="predicted"/>